<protein>
    <submittedName>
        <fullName evidence="1">Uncharacterized protein</fullName>
    </submittedName>
</protein>
<gene>
    <name evidence="1" type="ORF">HPB49_022232</name>
</gene>
<dbReference type="Proteomes" id="UP000821865">
    <property type="component" value="Chromosome 1"/>
</dbReference>
<dbReference type="EMBL" id="CM023470">
    <property type="protein sequence ID" value="KAH7981182.1"/>
    <property type="molecule type" value="Genomic_DNA"/>
</dbReference>
<evidence type="ECO:0000313" key="2">
    <source>
        <dbReference type="Proteomes" id="UP000821865"/>
    </source>
</evidence>
<keyword evidence="2" id="KW-1185">Reference proteome</keyword>
<evidence type="ECO:0000313" key="1">
    <source>
        <dbReference type="EMBL" id="KAH7981182.1"/>
    </source>
</evidence>
<reference evidence="1" key="1">
    <citation type="submission" date="2020-05" db="EMBL/GenBank/DDBJ databases">
        <title>Large-scale comparative analyses of tick genomes elucidate their genetic diversity and vector capacities.</title>
        <authorList>
            <person name="Jia N."/>
            <person name="Wang J."/>
            <person name="Shi W."/>
            <person name="Du L."/>
            <person name="Sun Y."/>
            <person name="Zhan W."/>
            <person name="Jiang J."/>
            <person name="Wang Q."/>
            <person name="Zhang B."/>
            <person name="Ji P."/>
            <person name="Sakyi L.B."/>
            <person name="Cui X."/>
            <person name="Yuan T."/>
            <person name="Jiang B."/>
            <person name="Yang W."/>
            <person name="Lam T.T.-Y."/>
            <person name="Chang Q."/>
            <person name="Ding S."/>
            <person name="Wang X."/>
            <person name="Zhu J."/>
            <person name="Ruan X."/>
            <person name="Zhao L."/>
            <person name="Wei J."/>
            <person name="Que T."/>
            <person name="Du C."/>
            <person name="Cheng J."/>
            <person name="Dai P."/>
            <person name="Han X."/>
            <person name="Huang E."/>
            <person name="Gao Y."/>
            <person name="Liu J."/>
            <person name="Shao H."/>
            <person name="Ye R."/>
            <person name="Li L."/>
            <person name="Wei W."/>
            <person name="Wang X."/>
            <person name="Wang C."/>
            <person name="Yang T."/>
            <person name="Huo Q."/>
            <person name="Li W."/>
            <person name="Guo W."/>
            <person name="Chen H."/>
            <person name="Zhou L."/>
            <person name="Ni X."/>
            <person name="Tian J."/>
            <person name="Zhou Y."/>
            <person name="Sheng Y."/>
            <person name="Liu T."/>
            <person name="Pan Y."/>
            <person name="Xia L."/>
            <person name="Li J."/>
            <person name="Zhao F."/>
            <person name="Cao W."/>
        </authorList>
    </citation>
    <scope>NUCLEOTIDE SEQUENCE</scope>
    <source>
        <strain evidence="1">Dsil-2018</strain>
    </source>
</reference>
<sequence length="443" mass="47869">MTVGWSRTLHRYVWPEGMSECSVGTGDLSEEEMQRALKLAQEYRQQLERKLELAKLNQARGLQEGQLIEAERGALVGACETDRGGAVIVEAEIEAVDALDATQAADALEEADAGYRFEDPSQCASASLRDEHAPRGQLIGEAEIEAPDAFDATQVAMGFEVSEPSFRAKESSHCDSASLIEEQETQAQLVAPIADGAHDRQCAKELTTTVSPPISSIVVVTDLKHESRDRDDDGGLAPGADCAAWFLQPAEVDPAIQCQGSHEGHLSGPAGERPYEERLYVTLQESEEAAILTSDTNDGATMSGMSPPARRGEEGTSCAFWCHGWPQSHPIGGQLSKENGEYVPRFSEATIAVRLQHRAATESASGEEHEAALERRVLEVTPDRSELRTGDRAYEPLEAAATCVAATTDASQTKACAPQKRMELDPEQATEDESEEFDADEGP</sequence>
<name>A0ACB8E346_DERSI</name>
<comment type="caution">
    <text evidence="1">The sequence shown here is derived from an EMBL/GenBank/DDBJ whole genome shotgun (WGS) entry which is preliminary data.</text>
</comment>
<organism evidence="1 2">
    <name type="scientific">Dermacentor silvarum</name>
    <name type="common">Tick</name>
    <dbReference type="NCBI Taxonomy" id="543639"/>
    <lineage>
        <taxon>Eukaryota</taxon>
        <taxon>Metazoa</taxon>
        <taxon>Ecdysozoa</taxon>
        <taxon>Arthropoda</taxon>
        <taxon>Chelicerata</taxon>
        <taxon>Arachnida</taxon>
        <taxon>Acari</taxon>
        <taxon>Parasitiformes</taxon>
        <taxon>Ixodida</taxon>
        <taxon>Ixodoidea</taxon>
        <taxon>Ixodidae</taxon>
        <taxon>Rhipicephalinae</taxon>
        <taxon>Dermacentor</taxon>
    </lineage>
</organism>
<proteinExistence type="predicted"/>
<accession>A0ACB8E346</accession>